<dbReference type="EMBL" id="JARKIE010000009">
    <property type="protein sequence ID" value="KAJ7705044.1"/>
    <property type="molecule type" value="Genomic_DNA"/>
</dbReference>
<evidence type="ECO:0000313" key="1">
    <source>
        <dbReference type="EMBL" id="KAJ7705044.1"/>
    </source>
</evidence>
<reference evidence="1" key="1">
    <citation type="submission" date="2023-03" db="EMBL/GenBank/DDBJ databases">
        <title>Massive genome expansion in bonnet fungi (Mycena s.s.) driven by repeated elements and novel gene families across ecological guilds.</title>
        <authorList>
            <consortium name="Lawrence Berkeley National Laboratory"/>
            <person name="Harder C.B."/>
            <person name="Miyauchi S."/>
            <person name="Viragh M."/>
            <person name="Kuo A."/>
            <person name="Thoen E."/>
            <person name="Andreopoulos B."/>
            <person name="Lu D."/>
            <person name="Skrede I."/>
            <person name="Drula E."/>
            <person name="Henrissat B."/>
            <person name="Morin E."/>
            <person name="Kohler A."/>
            <person name="Barry K."/>
            <person name="LaButti K."/>
            <person name="Morin E."/>
            <person name="Salamov A."/>
            <person name="Lipzen A."/>
            <person name="Mereny Z."/>
            <person name="Hegedus B."/>
            <person name="Baldrian P."/>
            <person name="Stursova M."/>
            <person name="Weitz H."/>
            <person name="Taylor A."/>
            <person name="Grigoriev I.V."/>
            <person name="Nagy L.G."/>
            <person name="Martin F."/>
            <person name="Kauserud H."/>
        </authorList>
    </citation>
    <scope>NUCLEOTIDE SEQUENCE</scope>
    <source>
        <strain evidence="1">CBHHK067</strain>
    </source>
</reference>
<organism evidence="1 2">
    <name type="scientific">Mycena rosella</name>
    <name type="common">Pink bonnet</name>
    <name type="synonym">Agaricus rosellus</name>
    <dbReference type="NCBI Taxonomy" id="1033263"/>
    <lineage>
        <taxon>Eukaryota</taxon>
        <taxon>Fungi</taxon>
        <taxon>Dikarya</taxon>
        <taxon>Basidiomycota</taxon>
        <taxon>Agaricomycotina</taxon>
        <taxon>Agaricomycetes</taxon>
        <taxon>Agaricomycetidae</taxon>
        <taxon>Agaricales</taxon>
        <taxon>Marasmiineae</taxon>
        <taxon>Mycenaceae</taxon>
        <taxon>Mycena</taxon>
    </lineage>
</organism>
<keyword evidence="2" id="KW-1185">Reference proteome</keyword>
<name>A0AAD7GTX3_MYCRO</name>
<protein>
    <submittedName>
        <fullName evidence="1">Uncharacterized protein</fullName>
    </submittedName>
</protein>
<dbReference type="Proteomes" id="UP001221757">
    <property type="component" value="Unassembled WGS sequence"/>
</dbReference>
<sequence length="251" mass="26505">MQGGADIGGMRVWQWERRGQRRDENVAAGTQRAAPGMQRAVGRAAGRVAQMLGGLWDKSMAVGTKRAAPGRQRGACRAAQMLGGSSWDTHDAVTRLVCAGALIVGQGWGGGCLTQRAAWTVMASKQVSRRVPGAGKMTHADAGGWVLGGPAEVEHAVVVEFTAGNVRHFLHCRTDRPMCGAPSPRTMAGVGGWAAGQQECDTCEHANQTSAMATLYGESCGVLKCGRRNVLRVKTLSVERKHGNMTSGKPE</sequence>
<accession>A0AAD7GTX3</accession>
<comment type="caution">
    <text evidence="1">The sequence shown here is derived from an EMBL/GenBank/DDBJ whole genome shotgun (WGS) entry which is preliminary data.</text>
</comment>
<dbReference type="AlphaFoldDB" id="A0AAD7GTX3"/>
<proteinExistence type="predicted"/>
<gene>
    <name evidence="1" type="ORF">B0H17DRAFT_1126648</name>
</gene>
<evidence type="ECO:0000313" key="2">
    <source>
        <dbReference type="Proteomes" id="UP001221757"/>
    </source>
</evidence>